<protein>
    <submittedName>
        <fullName evidence="1">Uncharacterized protein</fullName>
    </submittedName>
</protein>
<comment type="caution">
    <text evidence="1">The sequence shown here is derived from an EMBL/GenBank/DDBJ whole genome shotgun (WGS) entry which is preliminary data.</text>
</comment>
<accession>A0A426TRS5</accession>
<sequence length="65" mass="7068">QRCLALLGEPTSYYTNGAISGAFAIYDAQGNEVLGWRSLSDAPFDNGLIAFDTQRVVMLWAEDAP</sequence>
<dbReference type="Proteomes" id="UP000280307">
    <property type="component" value="Unassembled WGS sequence"/>
</dbReference>
<name>A0A426TRS5_9CHLR</name>
<evidence type="ECO:0000313" key="2">
    <source>
        <dbReference type="Proteomes" id="UP000280307"/>
    </source>
</evidence>
<gene>
    <name evidence="1" type="ORF">EI684_20925</name>
</gene>
<feature type="non-terminal residue" evidence="1">
    <location>
        <position position="1"/>
    </location>
</feature>
<evidence type="ECO:0000313" key="1">
    <source>
        <dbReference type="EMBL" id="RRR66350.1"/>
    </source>
</evidence>
<dbReference type="EMBL" id="RSAS01000861">
    <property type="protein sequence ID" value="RRR66350.1"/>
    <property type="molecule type" value="Genomic_DNA"/>
</dbReference>
<organism evidence="1 2">
    <name type="scientific">Candidatus Viridilinea halotolerans</name>
    <dbReference type="NCBI Taxonomy" id="2491704"/>
    <lineage>
        <taxon>Bacteria</taxon>
        <taxon>Bacillati</taxon>
        <taxon>Chloroflexota</taxon>
        <taxon>Chloroflexia</taxon>
        <taxon>Chloroflexales</taxon>
        <taxon>Chloroflexineae</taxon>
        <taxon>Oscillochloridaceae</taxon>
        <taxon>Candidatus Viridilinea</taxon>
    </lineage>
</organism>
<dbReference type="AlphaFoldDB" id="A0A426TRS5"/>
<reference evidence="1 2" key="1">
    <citation type="submission" date="2018-12" db="EMBL/GenBank/DDBJ databases">
        <title>Genome Sequence of Candidatus Viridilinea halotolerans isolated from saline sulfide-rich spring.</title>
        <authorList>
            <person name="Grouzdev D.S."/>
            <person name="Burganskaya E.I."/>
            <person name="Krutkina M.S."/>
            <person name="Sukhacheva M.V."/>
            <person name="Gorlenko V.M."/>
        </authorList>
    </citation>
    <scope>NUCLEOTIDE SEQUENCE [LARGE SCALE GENOMIC DNA]</scope>
    <source>
        <strain evidence="1">Chok-6</strain>
    </source>
</reference>
<proteinExistence type="predicted"/>